<name>A0A5D5ALS8_9EURY</name>
<comment type="caution">
    <text evidence="15">Lacks conserved residue(s) required for the propagation of feature annotation.</text>
</comment>
<feature type="modified residue" description="N6-carboxylysine" evidence="15">
    <location>
        <position position="126"/>
    </location>
</feature>
<dbReference type="GO" id="GO:0051537">
    <property type="term" value="F:2 iron, 2 sulfur cluster binding"/>
    <property type="evidence" value="ECO:0007669"/>
    <property type="project" value="UniProtKB-UniRule"/>
</dbReference>
<keyword evidence="7 15" id="KW-0408">Iron</keyword>
<dbReference type="Proteomes" id="UP000324104">
    <property type="component" value="Unassembled WGS sequence"/>
</dbReference>
<comment type="similarity">
    <text evidence="2 15">Belongs to the IlvD/Edd family.</text>
</comment>
<dbReference type="InterPro" id="IPR050165">
    <property type="entry name" value="DHAD_IlvD/Edd"/>
</dbReference>
<gene>
    <name evidence="15 18" type="primary">ilvD</name>
    <name evidence="18" type="ORF">FYC77_18955</name>
</gene>
<keyword evidence="9 15" id="KW-0456">Lyase</keyword>
<evidence type="ECO:0000256" key="12">
    <source>
        <dbReference type="ARBA" id="ARBA00029436"/>
    </source>
</evidence>
<keyword evidence="8 15" id="KW-0411">Iron-sulfur</keyword>
<keyword evidence="4 15" id="KW-0001">2Fe-2S</keyword>
<dbReference type="InterPro" id="IPR020558">
    <property type="entry name" value="DiOHA_6PGluconate_deHydtase_CS"/>
</dbReference>
<feature type="binding site" evidence="15">
    <location>
        <position position="447"/>
    </location>
    <ligand>
        <name>Mg(2+)</name>
        <dbReference type="ChEBI" id="CHEBI:18420"/>
    </ligand>
</feature>
<comment type="pathway">
    <text evidence="13 15">Amino-acid biosynthesis; L-isoleucine biosynthesis; L-isoleucine from 2-oxobutanoate: step 3/4.</text>
</comment>
<dbReference type="InterPro" id="IPR004404">
    <property type="entry name" value="DihydroxyA_deHydtase"/>
</dbReference>
<comment type="cofactor">
    <cofactor evidence="1 15">
        <name>Mg(2+)</name>
        <dbReference type="ChEBI" id="CHEBI:18420"/>
    </cofactor>
</comment>
<dbReference type="GO" id="GO:0009097">
    <property type="term" value="P:isoleucine biosynthetic process"/>
    <property type="evidence" value="ECO:0007669"/>
    <property type="project" value="UniProtKB-UniRule"/>
</dbReference>
<dbReference type="SUPFAM" id="SSF143975">
    <property type="entry name" value="IlvD/EDD N-terminal domain-like"/>
    <property type="match status" value="1"/>
</dbReference>
<reference evidence="18 19" key="1">
    <citation type="submission" date="2019-08" db="EMBL/GenBank/DDBJ databases">
        <title>Archaea genome.</title>
        <authorList>
            <person name="Kajale S."/>
            <person name="Shouche Y."/>
            <person name="Deshpande N."/>
            <person name="Sharma A."/>
        </authorList>
    </citation>
    <scope>NUCLEOTIDE SEQUENCE [LARGE SCALE GENOMIC DNA]</scope>
    <source>
        <strain evidence="18 19">ESP3B_9</strain>
    </source>
</reference>
<accession>A0A5D5ALS8</accession>
<dbReference type="GO" id="GO:0004160">
    <property type="term" value="F:dihydroxy-acid dehydratase activity"/>
    <property type="evidence" value="ECO:0007669"/>
    <property type="project" value="UniProtKB-UniRule"/>
</dbReference>
<dbReference type="Pfam" id="PF24877">
    <property type="entry name" value="ILV_EDD_C"/>
    <property type="match status" value="1"/>
</dbReference>
<evidence type="ECO:0000256" key="14">
    <source>
        <dbReference type="ARBA" id="ARBA00029490"/>
    </source>
</evidence>
<dbReference type="FunFam" id="3.50.30.80:FF:000001">
    <property type="entry name" value="Dihydroxy-acid dehydratase"/>
    <property type="match status" value="1"/>
</dbReference>
<dbReference type="EMBL" id="VTAW01000044">
    <property type="protein sequence ID" value="TYT60420.1"/>
    <property type="molecule type" value="Genomic_DNA"/>
</dbReference>
<feature type="binding site" description="via carbamate group" evidence="15">
    <location>
        <position position="126"/>
    </location>
    <ligand>
        <name>Mg(2+)</name>
        <dbReference type="ChEBI" id="CHEBI:18420"/>
    </ligand>
</feature>
<keyword evidence="6 15" id="KW-0460">Magnesium</keyword>
<evidence type="ECO:0000256" key="7">
    <source>
        <dbReference type="ARBA" id="ARBA00023004"/>
    </source>
</evidence>
<evidence type="ECO:0000313" key="18">
    <source>
        <dbReference type="EMBL" id="TYT60420.1"/>
    </source>
</evidence>
<proteinExistence type="inferred from homology"/>
<dbReference type="SUPFAM" id="SSF52016">
    <property type="entry name" value="LeuD/IlvD-like"/>
    <property type="match status" value="1"/>
</dbReference>
<evidence type="ECO:0000256" key="10">
    <source>
        <dbReference type="ARBA" id="ARBA00023304"/>
    </source>
</evidence>
<dbReference type="GO" id="GO:0009099">
    <property type="term" value="P:L-valine biosynthetic process"/>
    <property type="evidence" value="ECO:0007669"/>
    <property type="project" value="UniProtKB-UniRule"/>
</dbReference>
<evidence type="ECO:0000256" key="8">
    <source>
        <dbReference type="ARBA" id="ARBA00023014"/>
    </source>
</evidence>
<dbReference type="InterPro" id="IPR056740">
    <property type="entry name" value="ILV_EDD_C"/>
</dbReference>
<organism evidence="18 19">
    <name type="scientific">Natrialba swarupiae</name>
    <dbReference type="NCBI Taxonomy" id="2448032"/>
    <lineage>
        <taxon>Archaea</taxon>
        <taxon>Methanobacteriati</taxon>
        <taxon>Methanobacteriota</taxon>
        <taxon>Stenosarchaea group</taxon>
        <taxon>Halobacteria</taxon>
        <taxon>Halobacteriales</taxon>
        <taxon>Natrialbaceae</taxon>
        <taxon>Natrialba</taxon>
    </lineage>
</organism>
<evidence type="ECO:0000256" key="6">
    <source>
        <dbReference type="ARBA" id="ARBA00022842"/>
    </source>
</evidence>
<evidence type="ECO:0000256" key="5">
    <source>
        <dbReference type="ARBA" id="ARBA00022723"/>
    </source>
</evidence>
<comment type="function">
    <text evidence="15">Functions in the biosynthesis of branched-chain amino acids. Catalyzes the dehydration of (2R,3R)-2,3-dihydroxy-3-methylpentanoate (2,3-dihydroxy-3-methylvalerate) into 2-oxo-3-methylpentanoate (2-oxo-3-methylvalerate) and of (2R)-2,3-dihydroxy-3-methylbutanoate (2,3-dihydroxyisovalerate) into 2-oxo-3-methylbutanoate (2-oxoisovalerate), the penultimate precursor to L-isoleucine and L-valine, respectively.</text>
</comment>
<keyword evidence="3 15" id="KW-0028">Amino-acid biosynthesis</keyword>
<comment type="caution">
    <text evidence="18">The sequence shown here is derived from an EMBL/GenBank/DDBJ whole genome shotgun (WGS) entry which is preliminary data.</text>
</comment>
<dbReference type="PROSITE" id="PS00886">
    <property type="entry name" value="ILVD_EDD_1"/>
    <property type="match status" value="1"/>
</dbReference>
<comment type="subunit">
    <text evidence="15">Homodimer.</text>
</comment>
<dbReference type="Gene3D" id="3.50.30.80">
    <property type="entry name" value="IlvD/EDD C-terminal domain-like"/>
    <property type="match status" value="1"/>
</dbReference>
<evidence type="ECO:0000256" key="1">
    <source>
        <dbReference type="ARBA" id="ARBA00001946"/>
    </source>
</evidence>
<protein>
    <recommendedName>
        <fullName evidence="14 15">Dihydroxy-acid dehydratase</fullName>
        <shortName evidence="15">DAD</shortName>
        <ecNumber evidence="14 15">4.2.1.9</ecNumber>
    </recommendedName>
</protein>
<evidence type="ECO:0000256" key="3">
    <source>
        <dbReference type="ARBA" id="ARBA00022605"/>
    </source>
</evidence>
<dbReference type="PROSITE" id="PS00887">
    <property type="entry name" value="ILVD_EDD_2"/>
    <property type="match status" value="1"/>
</dbReference>
<dbReference type="PANTHER" id="PTHR21000">
    <property type="entry name" value="DIHYDROXY-ACID DEHYDRATASE DAD"/>
    <property type="match status" value="1"/>
</dbReference>
<evidence type="ECO:0000256" key="11">
    <source>
        <dbReference type="ARBA" id="ARBA00029304"/>
    </source>
</evidence>
<evidence type="ECO:0000256" key="15">
    <source>
        <dbReference type="HAMAP-Rule" id="MF_00012"/>
    </source>
</evidence>
<dbReference type="RefSeq" id="WP_149083064.1">
    <property type="nucleotide sequence ID" value="NZ_VTAW01000044.1"/>
</dbReference>
<feature type="binding site" evidence="15">
    <location>
        <position position="83"/>
    </location>
    <ligand>
        <name>Mg(2+)</name>
        <dbReference type="ChEBI" id="CHEBI:18420"/>
    </ligand>
</feature>
<dbReference type="PANTHER" id="PTHR21000:SF5">
    <property type="entry name" value="DIHYDROXY-ACID DEHYDRATASE, MITOCHONDRIAL"/>
    <property type="match status" value="1"/>
</dbReference>
<dbReference type="NCBIfam" id="NF002068">
    <property type="entry name" value="PRK00911.1"/>
    <property type="match status" value="1"/>
</dbReference>
<dbReference type="InterPro" id="IPR037237">
    <property type="entry name" value="IlvD/EDD_N"/>
</dbReference>
<dbReference type="HAMAP" id="MF_00012">
    <property type="entry name" value="IlvD"/>
    <property type="match status" value="1"/>
</dbReference>
<comment type="catalytic activity">
    <reaction evidence="15">
        <text>(2R,3R)-2,3-dihydroxy-3-methylpentanoate = (S)-3-methyl-2-oxopentanoate + H2O</text>
        <dbReference type="Rhea" id="RHEA:27694"/>
        <dbReference type="ChEBI" id="CHEBI:15377"/>
        <dbReference type="ChEBI" id="CHEBI:35146"/>
        <dbReference type="ChEBI" id="CHEBI:49258"/>
        <dbReference type="EC" id="4.2.1.9"/>
    </reaction>
</comment>
<dbReference type="EC" id="4.2.1.9" evidence="14 15"/>
<comment type="pathway">
    <text evidence="12 15">Amino-acid biosynthesis; L-valine biosynthesis; L-valine from pyruvate: step 3/4.</text>
</comment>
<dbReference type="InterPro" id="IPR042096">
    <property type="entry name" value="Dihydro-acid_dehy_C"/>
</dbReference>
<sequence length="564" mass="59705">MNKNELRSNELTDGVHRAPHRAMFHAMGFTEADFEKPLIGVANTAAEITPCNSHLDQVAHAAKDGIRGAGGSPIEFGTITISDAISMGHEGMKASLISRELIADSVELVAFGERLDALVTVAGCDKNLPGMLMAGARLNIPTVLLYGGSRPTGHFQDEEVSGVEIVEGVGKVLQGDMTEAELRELEKSACPGAGSCAEMATANTMATIAEAIGMAPLGSASPAAETSDRRSAAAECGELAVSALESDVQPLDILTRPAFENAITVQAAIGGSTNAVLHLLALAEEAGVDLELEEFEEISAKTPHICNLKPGGEYTMHDLHRNGGVPAILRYLHEADYLNGDTLTITGETLADAIERVDPPEPDPEVVRPTNDPIDDEGSIVVLRGNLAPDGAVLKVTESHDYQFTGRARVFEGEEAAFEAIENRELESGDVVVIRNEGPRGGPGMREMLTVTAAIVGAGYDDVALLTDGRFSGATRGPMIGHIAPEAFVGGPIAALQDGDEIVIDVPDRTLSVDLPESDIETRLEEWERPEPTYKRGVLAKYPSLFESASKGAITRPCSDWTNS</sequence>
<comment type="cofactor">
    <cofactor evidence="15">
        <name>[2Fe-2S] cluster</name>
        <dbReference type="ChEBI" id="CHEBI:190135"/>
    </cofactor>
    <text evidence="15">Binds 1 [2Fe-2S] cluster per subunit. This cluster acts as a Lewis acid cofactor.</text>
</comment>
<dbReference type="NCBIfam" id="TIGR00110">
    <property type="entry name" value="ilvD"/>
    <property type="match status" value="1"/>
</dbReference>
<evidence type="ECO:0000313" key="19">
    <source>
        <dbReference type="Proteomes" id="UP000324104"/>
    </source>
</evidence>
<dbReference type="InterPro" id="IPR000581">
    <property type="entry name" value="ILV_EDD_N"/>
</dbReference>
<comment type="catalytic activity">
    <reaction evidence="11">
        <text>(2R)-2,3-dihydroxy-3-methylbutanoate = 3-methyl-2-oxobutanoate + H2O</text>
        <dbReference type="Rhea" id="RHEA:24809"/>
        <dbReference type="ChEBI" id="CHEBI:11851"/>
        <dbReference type="ChEBI" id="CHEBI:15377"/>
        <dbReference type="ChEBI" id="CHEBI:49072"/>
        <dbReference type="EC" id="4.2.1.9"/>
    </reaction>
    <physiologicalReaction direction="left-to-right" evidence="11">
        <dbReference type="Rhea" id="RHEA:24810"/>
    </physiologicalReaction>
</comment>
<evidence type="ECO:0000256" key="4">
    <source>
        <dbReference type="ARBA" id="ARBA00022714"/>
    </source>
</evidence>
<feature type="binding site" evidence="15">
    <location>
        <position position="125"/>
    </location>
    <ligand>
        <name>Mg(2+)</name>
        <dbReference type="ChEBI" id="CHEBI:18420"/>
    </ligand>
</feature>
<keyword evidence="10 15" id="KW-0100">Branched-chain amino acid biosynthesis</keyword>
<dbReference type="Pfam" id="PF00920">
    <property type="entry name" value="ILVD_EDD_N"/>
    <property type="match status" value="1"/>
</dbReference>
<dbReference type="UniPathway" id="UPA00049">
    <property type="reaction ID" value="UER00061"/>
</dbReference>
<evidence type="ECO:0000259" key="17">
    <source>
        <dbReference type="Pfam" id="PF24877"/>
    </source>
</evidence>
<evidence type="ECO:0000256" key="13">
    <source>
        <dbReference type="ARBA" id="ARBA00029437"/>
    </source>
</evidence>
<feature type="domain" description="Dihydroxy-acid/6-phosphogluconate dehydratase C-terminal" evidence="17">
    <location>
        <begin position="365"/>
        <end position="553"/>
    </location>
</feature>
<dbReference type="GO" id="GO:0000287">
    <property type="term" value="F:magnesium ion binding"/>
    <property type="evidence" value="ECO:0007669"/>
    <property type="project" value="UniProtKB-UniRule"/>
</dbReference>
<evidence type="ECO:0000259" key="16">
    <source>
        <dbReference type="Pfam" id="PF00920"/>
    </source>
</evidence>
<keyword evidence="5 15" id="KW-0479">Metal-binding</keyword>
<evidence type="ECO:0000256" key="2">
    <source>
        <dbReference type="ARBA" id="ARBA00006486"/>
    </source>
</evidence>
<feature type="domain" description="Dihydroxy-acid/6-phosphogluconate dehydratase N-terminal" evidence="16">
    <location>
        <begin position="36"/>
        <end position="352"/>
    </location>
</feature>
<feature type="binding site" evidence="15">
    <location>
        <position position="51"/>
    </location>
    <ligand>
        <name>[2Fe-2S] cluster</name>
        <dbReference type="ChEBI" id="CHEBI:190135"/>
    </ligand>
</feature>
<feature type="active site" description="Proton acceptor" evidence="15">
    <location>
        <position position="472"/>
    </location>
</feature>
<evidence type="ECO:0000256" key="9">
    <source>
        <dbReference type="ARBA" id="ARBA00023239"/>
    </source>
</evidence>
<dbReference type="AlphaFoldDB" id="A0A5D5ALS8"/>
<dbReference type="UniPathway" id="UPA00047">
    <property type="reaction ID" value="UER00057"/>
</dbReference>
<keyword evidence="19" id="KW-1185">Reference proteome</keyword>